<dbReference type="GO" id="GO:0046872">
    <property type="term" value="F:metal ion binding"/>
    <property type="evidence" value="ECO:0007669"/>
    <property type="project" value="InterPro"/>
</dbReference>
<reference evidence="3 4" key="1">
    <citation type="submission" date="2018-10" db="EMBL/GenBank/DDBJ databases">
        <title>Sequencing the genomes of 1000 actinobacteria strains.</title>
        <authorList>
            <person name="Klenk H.-P."/>
        </authorList>
    </citation>
    <scope>NUCLEOTIDE SEQUENCE [LARGE SCALE GENOMIC DNA]</scope>
    <source>
        <strain evidence="3 4">DSM 43911</strain>
    </source>
</reference>
<evidence type="ECO:0000313" key="4">
    <source>
        <dbReference type="Proteomes" id="UP000272729"/>
    </source>
</evidence>
<comment type="caution">
    <text evidence="3">The sequence shown here is derived from an EMBL/GenBank/DDBJ whole genome shotgun (WGS) entry which is preliminary data.</text>
</comment>
<feature type="domain" description="MDMPI C-terminal" evidence="1">
    <location>
        <begin position="147"/>
        <end position="214"/>
    </location>
</feature>
<dbReference type="GO" id="GO:0016853">
    <property type="term" value="F:isomerase activity"/>
    <property type="evidence" value="ECO:0007669"/>
    <property type="project" value="UniProtKB-KW"/>
</dbReference>
<keyword evidence="3" id="KW-0413">Isomerase</keyword>
<dbReference type="EMBL" id="RBXR01000001">
    <property type="protein sequence ID" value="RKT69754.1"/>
    <property type="molecule type" value="Genomic_DNA"/>
</dbReference>
<dbReference type="SUPFAM" id="SSF55718">
    <property type="entry name" value="SCP-like"/>
    <property type="match status" value="1"/>
</dbReference>
<keyword evidence="3" id="KW-0670">Pyruvate</keyword>
<dbReference type="AlphaFoldDB" id="A0A495XA90"/>
<dbReference type="Gene3D" id="1.20.120.450">
    <property type="entry name" value="dinb family like domain"/>
    <property type="match status" value="1"/>
</dbReference>
<feature type="domain" description="Mycothiol-dependent maleylpyruvate isomerase metal-binding" evidence="2">
    <location>
        <begin position="9"/>
        <end position="137"/>
    </location>
</feature>
<dbReference type="OrthoDB" id="5118203at2"/>
<dbReference type="InterPro" id="IPR010872">
    <property type="entry name" value="MDMPI_C-term_domain"/>
</dbReference>
<dbReference type="InterPro" id="IPR024344">
    <property type="entry name" value="MDMPI_metal-binding"/>
</dbReference>
<keyword evidence="4" id="KW-1185">Reference proteome</keyword>
<protein>
    <submittedName>
        <fullName evidence="3">Maleylpyruvate isomerase</fullName>
    </submittedName>
</protein>
<dbReference type="RefSeq" id="WP_121221737.1">
    <property type="nucleotide sequence ID" value="NZ_JBIUBA010000038.1"/>
</dbReference>
<dbReference type="SUPFAM" id="SSF109854">
    <property type="entry name" value="DinB/YfiT-like putative metalloenzymes"/>
    <property type="match status" value="1"/>
</dbReference>
<proteinExistence type="predicted"/>
<dbReference type="NCBIfam" id="TIGR03083">
    <property type="entry name" value="maleylpyruvate isomerase family mycothiol-dependent enzyme"/>
    <property type="match status" value="1"/>
</dbReference>
<dbReference type="InterPro" id="IPR036527">
    <property type="entry name" value="SCP2_sterol-bd_dom_sf"/>
</dbReference>
<dbReference type="Proteomes" id="UP000272729">
    <property type="component" value="Unassembled WGS sequence"/>
</dbReference>
<evidence type="ECO:0000259" key="1">
    <source>
        <dbReference type="Pfam" id="PF07398"/>
    </source>
</evidence>
<dbReference type="InterPro" id="IPR034660">
    <property type="entry name" value="DinB/YfiT-like"/>
</dbReference>
<dbReference type="Pfam" id="PF07398">
    <property type="entry name" value="MDMPI_C"/>
    <property type="match status" value="1"/>
</dbReference>
<dbReference type="InterPro" id="IPR017517">
    <property type="entry name" value="Maleyloyr_isom"/>
</dbReference>
<accession>A0A495XA90</accession>
<evidence type="ECO:0000259" key="2">
    <source>
        <dbReference type="Pfam" id="PF11716"/>
    </source>
</evidence>
<evidence type="ECO:0000313" key="3">
    <source>
        <dbReference type="EMBL" id="RKT69754.1"/>
    </source>
</evidence>
<name>A0A495XA90_9PSEU</name>
<gene>
    <name evidence="3" type="ORF">DFJ66_2992</name>
</gene>
<organism evidence="3 4">
    <name type="scientific">Saccharothrix variisporea</name>
    <dbReference type="NCBI Taxonomy" id="543527"/>
    <lineage>
        <taxon>Bacteria</taxon>
        <taxon>Bacillati</taxon>
        <taxon>Actinomycetota</taxon>
        <taxon>Actinomycetes</taxon>
        <taxon>Pseudonocardiales</taxon>
        <taxon>Pseudonocardiaceae</taxon>
        <taxon>Saccharothrix</taxon>
    </lineage>
</organism>
<sequence length="216" mass="23548">MTITAAALAAHRRLAERVADLTDDQAREPSVLPGWTRGHVLAHVEGVTEAMARQAENEGTKLEPYPGGRPARDAAIEERAGRSAAEHREAIAAAVARLEKAWSEVRDWATPVGYRDGTMEGTAYAVWREVAIHTFDLGLGPVVFEPEFCEHLVDFLATRVPDGVQLSLVSPGRKWTIGAGEPHELRGEATDLVLWLAGREPLGEVTGPRPELDPWP</sequence>
<dbReference type="Pfam" id="PF11716">
    <property type="entry name" value="MDMPI_N"/>
    <property type="match status" value="1"/>
</dbReference>